<evidence type="ECO:0000256" key="11">
    <source>
        <dbReference type="SAM" id="MobiDB-lite"/>
    </source>
</evidence>
<dbReference type="PANTHER" id="PTHR11361">
    <property type="entry name" value="DNA MISMATCH REPAIR PROTEIN MUTS FAMILY MEMBER"/>
    <property type="match status" value="1"/>
</dbReference>
<reference evidence="13 14" key="1">
    <citation type="journal article" date="2013" name="PLoS Genet.">
        <title>The genome and development-dependent transcriptomes of Pyronema confluens: a window into fungal evolution.</title>
        <authorList>
            <person name="Traeger S."/>
            <person name="Altegoer F."/>
            <person name="Freitag M."/>
            <person name="Gabaldon T."/>
            <person name="Kempken F."/>
            <person name="Kumar A."/>
            <person name="Marcet-Houben M."/>
            <person name="Poggeler S."/>
            <person name="Stajich J.E."/>
            <person name="Nowrousian M."/>
        </authorList>
    </citation>
    <scope>NUCLEOTIDE SEQUENCE [LARGE SCALE GENOMIC DNA]</scope>
    <source>
        <strain evidence="14">CBS 100304</strain>
        <tissue evidence="13">Vegetative mycelium</tissue>
    </source>
</reference>
<dbReference type="GO" id="GO:0006298">
    <property type="term" value="P:mismatch repair"/>
    <property type="evidence" value="ECO:0007669"/>
    <property type="project" value="InterPro"/>
</dbReference>
<dbReference type="InterPro" id="IPR007861">
    <property type="entry name" value="DNA_mismatch_repair_MutS_clamp"/>
</dbReference>
<dbReference type="FunFam" id="3.40.1170.10:FF:000002">
    <property type="entry name" value="DNA mismatch repair protein"/>
    <property type="match status" value="1"/>
</dbReference>
<dbReference type="InterPro" id="IPR017261">
    <property type="entry name" value="DNA_mismatch_repair_MutS/MSH"/>
</dbReference>
<dbReference type="FunFam" id="1.10.1420.10:FF:000019">
    <property type="entry name" value="DNA mismatch repair protein"/>
    <property type="match status" value="1"/>
</dbReference>
<keyword evidence="4 9" id="KW-0227">DNA damage</keyword>
<dbReference type="Pfam" id="PF05188">
    <property type="entry name" value="MutS_II"/>
    <property type="match status" value="1"/>
</dbReference>
<evidence type="ECO:0000259" key="12">
    <source>
        <dbReference type="PROSITE" id="PS00486"/>
    </source>
</evidence>
<dbReference type="Proteomes" id="UP000018144">
    <property type="component" value="Unassembled WGS sequence"/>
</dbReference>
<keyword evidence="14" id="KW-1185">Reference proteome</keyword>
<proteinExistence type="inferred from homology"/>
<dbReference type="InterPro" id="IPR036187">
    <property type="entry name" value="DNA_mismatch_repair_MutS_sf"/>
</dbReference>
<evidence type="ECO:0000256" key="5">
    <source>
        <dbReference type="ARBA" id="ARBA00022840"/>
    </source>
</evidence>
<keyword evidence="8" id="KW-0539">Nucleus</keyword>
<dbReference type="Pfam" id="PF00488">
    <property type="entry name" value="MutS_V"/>
    <property type="match status" value="1"/>
</dbReference>
<keyword evidence="5 9" id="KW-0067">ATP-binding</keyword>
<dbReference type="SMART" id="SM00534">
    <property type="entry name" value="MUTSac"/>
    <property type="match status" value="1"/>
</dbReference>
<evidence type="ECO:0000313" key="14">
    <source>
        <dbReference type="Proteomes" id="UP000018144"/>
    </source>
</evidence>
<dbReference type="Gene3D" id="3.40.1170.10">
    <property type="entry name" value="DNA repair protein MutS, domain I"/>
    <property type="match status" value="1"/>
</dbReference>
<evidence type="ECO:0000256" key="9">
    <source>
        <dbReference type="PIRNR" id="PIRNR037677"/>
    </source>
</evidence>
<comment type="subcellular location">
    <subcellularLocation>
        <location evidence="1">Nucleus</location>
    </subcellularLocation>
</comment>
<dbReference type="FunFam" id="3.40.50.300:FF:000771">
    <property type="entry name" value="DNA mismatch repair protein"/>
    <property type="match status" value="1"/>
</dbReference>
<feature type="compositionally biased region" description="Polar residues" evidence="11">
    <location>
        <begin position="186"/>
        <end position="195"/>
    </location>
</feature>
<dbReference type="eggNOG" id="KOG0217">
    <property type="taxonomic scope" value="Eukaryota"/>
</dbReference>
<feature type="compositionally biased region" description="Acidic residues" evidence="11">
    <location>
        <begin position="142"/>
        <end position="158"/>
    </location>
</feature>
<feature type="domain" description="DNA mismatch repair proteins mutS family" evidence="12">
    <location>
        <begin position="991"/>
        <end position="1007"/>
    </location>
</feature>
<evidence type="ECO:0000256" key="7">
    <source>
        <dbReference type="ARBA" id="ARBA00023204"/>
    </source>
</evidence>
<organism evidence="13 14">
    <name type="scientific">Pyronema omphalodes (strain CBS 100304)</name>
    <name type="common">Pyronema confluens</name>
    <dbReference type="NCBI Taxonomy" id="1076935"/>
    <lineage>
        <taxon>Eukaryota</taxon>
        <taxon>Fungi</taxon>
        <taxon>Dikarya</taxon>
        <taxon>Ascomycota</taxon>
        <taxon>Pezizomycotina</taxon>
        <taxon>Pezizomycetes</taxon>
        <taxon>Pezizales</taxon>
        <taxon>Pyronemataceae</taxon>
        <taxon>Pyronema</taxon>
    </lineage>
</organism>
<dbReference type="SUPFAM" id="SSF52540">
    <property type="entry name" value="P-loop containing nucleoside triphosphate hydrolases"/>
    <property type="match status" value="1"/>
</dbReference>
<feature type="region of interest" description="Disordered" evidence="11">
    <location>
        <begin position="44"/>
        <end position="113"/>
    </location>
</feature>
<dbReference type="SUPFAM" id="SSF48334">
    <property type="entry name" value="DNA repair protein MutS, domain III"/>
    <property type="match status" value="1"/>
</dbReference>
<feature type="compositionally biased region" description="Low complexity" evidence="11">
    <location>
        <begin position="170"/>
        <end position="185"/>
    </location>
</feature>
<name>U4L081_PYROM</name>
<dbReference type="InterPro" id="IPR007860">
    <property type="entry name" value="DNA_mmatch_repair_MutS_con_dom"/>
</dbReference>
<dbReference type="SUPFAM" id="SSF53150">
    <property type="entry name" value="DNA repair protein MutS, domain II"/>
    <property type="match status" value="1"/>
</dbReference>
<dbReference type="SMART" id="SM00533">
    <property type="entry name" value="MUTSd"/>
    <property type="match status" value="1"/>
</dbReference>
<protein>
    <recommendedName>
        <fullName evidence="9">DNA mismatch repair protein</fullName>
    </recommendedName>
</protein>
<dbReference type="NCBIfam" id="NF003810">
    <property type="entry name" value="PRK05399.1"/>
    <property type="match status" value="1"/>
</dbReference>
<dbReference type="OrthoDB" id="10252754at2759"/>
<feature type="compositionally biased region" description="Low complexity" evidence="11">
    <location>
        <begin position="50"/>
        <end position="64"/>
    </location>
</feature>
<dbReference type="AlphaFoldDB" id="U4L081"/>
<gene>
    <name evidence="13" type="ORF">PCON_07533</name>
</gene>
<comment type="function">
    <text evidence="9 10">Component of the post-replicative DNA mismatch repair system (MMR).</text>
</comment>
<comment type="similarity">
    <text evidence="2 9 10">Belongs to the DNA mismatch repair MutS family.</text>
</comment>
<dbReference type="Gene3D" id="3.30.420.110">
    <property type="entry name" value="MutS, connector domain"/>
    <property type="match status" value="1"/>
</dbReference>
<sequence>MVDKTPGKSSGVKKSTSVKKGPTPSGQKTLLSFFGLKSGVAKAVTPAPEPISSDPILPSSPIAPRENDGRPSFMTQASPRKQLPILPSSPVPVSRTSKKVSYAESDDEEDFKLRAPKRRKQVISDDEDDDLFVDAAEASEASVDDDGDDFVVDDDSDVEIGSKRKRKTTKAVPKTPVKPKVSAKAVNNTGLTPATSRFAFTPGKGTSATPARTPAAKGSQTPGATPKPAGKGDKDMRYSWLVDVCDADKNPKGHEDYDPRTLYIPAYQWAKFSPFEKQYWEIKSKLYDTVVFFKKGKFYELYEDDARIGHQEFDLKLTDRVNMSMVGVPESSLDMWASQFIAKGYKIARVDQAETALGKEMREKGAKISKEDKIIKRELACVLTGGTLVDEAMLQDDMSTYCVAIKEDVSEDLPVFGIAFVDTATGAFSLTEFVDDVDLTKFETFVAQIRPKELILEKGCISSRAIRILKNNTSLTTLWNKIKPVSEFWDCRTTLREIDAGGYFDNEDSWPEVLQSMKKNDNVMSAFGGLLYYLQSLKIARELVTLKNFQIYDPVKKATSLVLDGKTLLNLEIFANSYDGSAAGTLFPILNKCITPFGKRMLKQWVCHPLADASKINARLDAIDALNANDTFRDVFTSQLSQLPDLERLISRIHAGTTKAADFLRVLEGFERIMGAIEEIKAYGEGEGLIGQLLGKVPDLGELLKPWESAFDRQKVKDNGVLVPEPGVETDFDESQETIEGIQDELRDLLKKYQKDLGCKDLKYVDVGKETYTVEVPQKYVKSVPKTWGQTSGTAKCKRFYSPELQVKVRSLQEAQEIHSQIVKQVAGRFYERFDEHYAEWLLTVQIVANLDCLIGLAKASQCLGDVSCRPTFVEEERTVLDFEELRHPCMTTSVDDFIPNDIQLGGERPKITLLTGANAAGKSTVLRMTCIGVIMAQVGCYVPAKSARLTPIDRIMSRLGANDNIFAAQSTFFVELSETKKILSDATDRSLVILDELGRGTSSYDGVAVAQSVLHHVATHIGCVGYFATHYHSLADEFSTHPEIRPCRMQIDVDNDVRDITFLYKLEEGVAEGSFGMHCAAKCGINKKIIDRAEVAAKAFEHTSKLKDSLEAARVGTYIPLGLQSDVALLLSTPETVTEEAMEAILRSVECL</sequence>
<evidence type="ECO:0000256" key="6">
    <source>
        <dbReference type="ARBA" id="ARBA00023125"/>
    </source>
</evidence>
<evidence type="ECO:0000313" key="13">
    <source>
        <dbReference type="EMBL" id="CCX07944.1"/>
    </source>
</evidence>
<dbReference type="InterPro" id="IPR007696">
    <property type="entry name" value="DNA_mismatch_repair_MutS_core"/>
</dbReference>
<dbReference type="GO" id="GO:0032301">
    <property type="term" value="C:MutSalpha complex"/>
    <property type="evidence" value="ECO:0007669"/>
    <property type="project" value="TreeGrafter"/>
</dbReference>
<dbReference type="PROSITE" id="PS00486">
    <property type="entry name" value="DNA_MISMATCH_REPAIR_2"/>
    <property type="match status" value="1"/>
</dbReference>
<evidence type="ECO:0000256" key="3">
    <source>
        <dbReference type="ARBA" id="ARBA00022741"/>
    </source>
</evidence>
<evidence type="ECO:0000256" key="1">
    <source>
        <dbReference type="ARBA" id="ARBA00004123"/>
    </source>
</evidence>
<dbReference type="GO" id="GO:0140664">
    <property type="term" value="F:ATP-dependent DNA damage sensor activity"/>
    <property type="evidence" value="ECO:0007669"/>
    <property type="project" value="InterPro"/>
</dbReference>
<evidence type="ECO:0000256" key="10">
    <source>
        <dbReference type="RuleBase" id="RU003756"/>
    </source>
</evidence>
<evidence type="ECO:0000256" key="2">
    <source>
        <dbReference type="ARBA" id="ARBA00006271"/>
    </source>
</evidence>
<dbReference type="EMBL" id="HF935383">
    <property type="protein sequence ID" value="CCX07944.1"/>
    <property type="molecule type" value="Genomic_DNA"/>
</dbReference>
<dbReference type="Pfam" id="PF05190">
    <property type="entry name" value="MutS_IV"/>
    <property type="match status" value="1"/>
</dbReference>
<keyword evidence="3 9" id="KW-0547">Nucleotide-binding</keyword>
<dbReference type="FunFam" id="3.30.420.110:FF:000006">
    <property type="entry name" value="DNA mismatch repair protein"/>
    <property type="match status" value="1"/>
</dbReference>
<dbReference type="InterPro" id="IPR027417">
    <property type="entry name" value="P-loop_NTPase"/>
</dbReference>
<dbReference type="STRING" id="1076935.U4L081"/>
<dbReference type="PIRSF" id="PIRSF037677">
    <property type="entry name" value="DNA_mis_repair_Msh6"/>
    <property type="match status" value="1"/>
</dbReference>
<feature type="region of interest" description="Disordered" evidence="11">
    <location>
        <begin position="138"/>
        <end position="234"/>
    </location>
</feature>
<dbReference type="InterPro" id="IPR016151">
    <property type="entry name" value="DNA_mismatch_repair_MutS_N"/>
</dbReference>
<feature type="compositionally biased region" description="Low complexity" evidence="11">
    <location>
        <begin position="7"/>
        <end position="25"/>
    </location>
</feature>
<dbReference type="GO" id="GO:0016887">
    <property type="term" value="F:ATP hydrolysis activity"/>
    <property type="evidence" value="ECO:0007669"/>
    <property type="project" value="UniProtKB-ARBA"/>
</dbReference>
<dbReference type="PANTHER" id="PTHR11361:SF148">
    <property type="entry name" value="DNA MISMATCH REPAIR PROTEIN MSH6"/>
    <property type="match status" value="1"/>
</dbReference>
<dbReference type="Pfam" id="PF05192">
    <property type="entry name" value="MutS_III"/>
    <property type="match status" value="1"/>
</dbReference>
<dbReference type="Pfam" id="PF01624">
    <property type="entry name" value="MutS_I"/>
    <property type="match status" value="1"/>
</dbReference>
<accession>U4L081</accession>
<dbReference type="InterPro" id="IPR036678">
    <property type="entry name" value="MutS_con_dom_sf"/>
</dbReference>
<dbReference type="GO" id="GO:0005524">
    <property type="term" value="F:ATP binding"/>
    <property type="evidence" value="ECO:0007669"/>
    <property type="project" value="UniProtKB-UniRule"/>
</dbReference>
<dbReference type="InterPro" id="IPR045076">
    <property type="entry name" value="MutS"/>
</dbReference>
<dbReference type="Gene3D" id="3.40.50.300">
    <property type="entry name" value="P-loop containing nucleotide triphosphate hydrolases"/>
    <property type="match status" value="1"/>
</dbReference>
<evidence type="ECO:0000256" key="8">
    <source>
        <dbReference type="ARBA" id="ARBA00023242"/>
    </source>
</evidence>
<dbReference type="InterPro" id="IPR007695">
    <property type="entry name" value="DNA_mismatch_repair_MutS-lik_N"/>
</dbReference>
<dbReference type="Gene3D" id="1.10.1420.10">
    <property type="match status" value="2"/>
</dbReference>
<dbReference type="SUPFAM" id="SSF55271">
    <property type="entry name" value="DNA repair protein MutS, domain I"/>
    <property type="match status" value="1"/>
</dbReference>
<evidence type="ECO:0000256" key="4">
    <source>
        <dbReference type="ARBA" id="ARBA00022763"/>
    </source>
</evidence>
<dbReference type="GO" id="GO:0030983">
    <property type="term" value="F:mismatched DNA binding"/>
    <property type="evidence" value="ECO:0007669"/>
    <property type="project" value="UniProtKB-UniRule"/>
</dbReference>
<dbReference type="InterPro" id="IPR000432">
    <property type="entry name" value="DNA_mismatch_repair_MutS_C"/>
</dbReference>
<keyword evidence="7 9" id="KW-0234">DNA repair</keyword>
<keyword evidence="6 9" id="KW-0238">DNA-binding</keyword>
<feature type="region of interest" description="Disordered" evidence="11">
    <location>
        <begin position="1"/>
        <end position="30"/>
    </location>
</feature>
<dbReference type="OMA" id="TPMMAQY"/>